<accession>A0A1Q5PEA7</accession>
<dbReference type="PROSITE" id="PS51704">
    <property type="entry name" value="GP_PDE"/>
    <property type="match status" value="1"/>
</dbReference>
<dbReference type="Gene3D" id="3.20.20.190">
    <property type="entry name" value="Phosphatidylinositol (PI) phosphodiesterase"/>
    <property type="match status" value="1"/>
</dbReference>
<dbReference type="Pfam" id="PF03009">
    <property type="entry name" value="GDPD"/>
    <property type="match status" value="1"/>
</dbReference>
<keyword evidence="3" id="KW-1185">Reference proteome</keyword>
<gene>
    <name evidence="2" type="ORF">A3841_17395</name>
</gene>
<dbReference type="InterPro" id="IPR030395">
    <property type="entry name" value="GP_PDE_dom"/>
</dbReference>
<dbReference type="PANTHER" id="PTHR46211">
    <property type="entry name" value="GLYCEROPHOSPHORYL DIESTER PHOSPHODIESTERASE"/>
    <property type="match status" value="1"/>
</dbReference>
<reference evidence="2 3" key="1">
    <citation type="submission" date="2016-03" db="EMBL/GenBank/DDBJ databases">
        <title>Genome sequence of Pontibacter sp. nov., of the family cytophagaceae, isolated from marine sediment of the Yellow Sea, China.</title>
        <authorList>
            <person name="Zhang G."/>
            <person name="Zhang R."/>
        </authorList>
    </citation>
    <scope>NUCLEOTIDE SEQUENCE [LARGE SCALE GENOMIC DNA]</scope>
    <source>
        <strain evidence="2 3">S10-8</strain>
    </source>
</reference>
<protein>
    <submittedName>
        <fullName evidence="2">Glycerophosphodiester phosphodiesterase</fullName>
    </submittedName>
</protein>
<dbReference type="SUPFAM" id="SSF51695">
    <property type="entry name" value="PLC-like phosphodiesterases"/>
    <property type="match status" value="1"/>
</dbReference>
<dbReference type="STRING" id="1797110.A3841_17395"/>
<feature type="domain" description="GP-PDE" evidence="1">
    <location>
        <begin position="1"/>
        <end position="258"/>
    </location>
</feature>
<evidence type="ECO:0000313" key="3">
    <source>
        <dbReference type="Proteomes" id="UP000186551"/>
    </source>
</evidence>
<dbReference type="Proteomes" id="UP000186551">
    <property type="component" value="Unassembled WGS sequence"/>
</dbReference>
<dbReference type="PANTHER" id="PTHR46211:SF14">
    <property type="entry name" value="GLYCEROPHOSPHODIESTER PHOSPHODIESTERASE"/>
    <property type="match status" value="1"/>
</dbReference>
<dbReference type="InterPro" id="IPR017946">
    <property type="entry name" value="PLC-like_Pdiesterase_TIM-brl"/>
</dbReference>
<evidence type="ECO:0000313" key="2">
    <source>
        <dbReference type="EMBL" id="OKL40547.1"/>
    </source>
</evidence>
<dbReference type="EMBL" id="LVWA01000005">
    <property type="protein sequence ID" value="OKL40547.1"/>
    <property type="molecule type" value="Genomic_DNA"/>
</dbReference>
<proteinExistence type="predicted"/>
<evidence type="ECO:0000259" key="1">
    <source>
        <dbReference type="PROSITE" id="PS51704"/>
    </source>
</evidence>
<name>A0A1Q5PEA7_9BACT</name>
<dbReference type="GO" id="GO:0008081">
    <property type="term" value="F:phosphoric diester hydrolase activity"/>
    <property type="evidence" value="ECO:0007669"/>
    <property type="project" value="InterPro"/>
</dbReference>
<sequence>MPENSIPAMIKAIDLGVTTIEMDCHITRDGKVIVTHDPHISHLYARTPEGSDFTREESQQYRVYQMDYEQVRRFDIGSKPFDLFPRQQKMKAHIPLLTDLIDSVQTYLKANNLPQVFYNIEVKSKEGKENEYHPEPARFTQLVVEAVEQKGITPYVIIQSFDKRALQALHQNYPHIRASLLVSNEDSFEENIKQLGFTPDIYSPHQKLVTEELVKKCHEQNIKVVPWSVNTAEGIAQLKALGVDGIISDYPDLFTEQQL</sequence>
<dbReference type="GO" id="GO:0006629">
    <property type="term" value="P:lipid metabolic process"/>
    <property type="evidence" value="ECO:0007669"/>
    <property type="project" value="InterPro"/>
</dbReference>
<dbReference type="AlphaFoldDB" id="A0A1Q5PEA7"/>
<comment type="caution">
    <text evidence="2">The sequence shown here is derived from an EMBL/GenBank/DDBJ whole genome shotgun (WGS) entry which is preliminary data.</text>
</comment>
<organism evidence="2 3">
    <name type="scientific">Pontibacter flavimaris</name>
    <dbReference type="NCBI Taxonomy" id="1797110"/>
    <lineage>
        <taxon>Bacteria</taxon>
        <taxon>Pseudomonadati</taxon>
        <taxon>Bacteroidota</taxon>
        <taxon>Cytophagia</taxon>
        <taxon>Cytophagales</taxon>
        <taxon>Hymenobacteraceae</taxon>
        <taxon>Pontibacter</taxon>
    </lineage>
</organism>